<name>A0ABR1D6U1_NECAM</name>
<evidence type="ECO:0000256" key="1">
    <source>
        <dbReference type="SAM" id="Phobius"/>
    </source>
</evidence>
<dbReference type="Proteomes" id="UP001303046">
    <property type="component" value="Unassembled WGS sequence"/>
</dbReference>
<accession>A0ABR1D6U1</accession>
<comment type="caution">
    <text evidence="2">The sequence shown here is derived from an EMBL/GenBank/DDBJ whole genome shotgun (WGS) entry which is preliminary data.</text>
</comment>
<feature type="transmembrane region" description="Helical" evidence="1">
    <location>
        <begin position="94"/>
        <end position="115"/>
    </location>
</feature>
<evidence type="ECO:0000313" key="2">
    <source>
        <dbReference type="EMBL" id="KAK6746237.1"/>
    </source>
</evidence>
<keyword evidence="3" id="KW-1185">Reference proteome</keyword>
<sequence length="240" mass="27605">MRAEDGRCDGRGVRRTQCNGYGVVTNPVRAFAVGRKGRTELCLRKTGLGEDPGNHIRRRYHPMPTMKILGLFPIRASRTILLSDFLPPGSEDMITIYCIIHMLIAAMVSSIQLFANEILTKELRYGLPEGHVQETLSRLSFVYKTKMADEILLVYPRFSNIMRKLEKIYLNRFNNLGIDELTFFLETYPDFLSSYIVTVIPKTEKEGNVCPEWQALGKDAKANFIQNFPYRAKRIMQRCE</sequence>
<dbReference type="EMBL" id="JAVFWL010000003">
    <property type="protein sequence ID" value="KAK6746237.1"/>
    <property type="molecule type" value="Genomic_DNA"/>
</dbReference>
<protein>
    <submittedName>
        <fullName evidence="2">Uncharacterized protein</fullName>
    </submittedName>
</protein>
<keyword evidence="1" id="KW-0472">Membrane</keyword>
<reference evidence="2 3" key="1">
    <citation type="submission" date="2023-08" db="EMBL/GenBank/DDBJ databases">
        <title>A Necator americanus chromosomal reference genome.</title>
        <authorList>
            <person name="Ilik V."/>
            <person name="Petrzelkova K.J."/>
            <person name="Pardy F."/>
            <person name="Fuh T."/>
            <person name="Niatou-Singa F.S."/>
            <person name="Gouil Q."/>
            <person name="Baker L."/>
            <person name="Ritchie M.E."/>
            <person name="Jex A.R."/>
            <person name="Gazzola D."/>
            <person name="Li H."/>
            <person name="Toshio Fujiwara R."/>
            <person name="Zhan B."/>
            <person name="Aroian R.V."/>
            <person name="Pafco B."/>
            <person name="Schwarz E.M."/>
        </authorList>
    </citation>
    <scope>NUCLEOTIDE SEQUENCE [LARGE SCALE GENOMIC DNA]</scope>
    <source>
        <strain evidence="2 3">Aroian</strain>
        <tissue evidence="2">Whole animal</tissue>
    </source>
</reference>
<evidence type="ECO:0000313" key="3">
    <source>
        <dbReference type="Proteomes" id="UP001303046"/>
    </source>
</evidence>
<gene>
    <name evidence="2" type="primary">Necator_chrIII.g13152</name>
    <name evidence="2" type="ORF">RB195_012385</name>
</gene>
<keyword evidence="1" id="KW-0812">Transmembrane</keyword>
<proteinExistence type="predicted"/>
<organism evidence="2 3">
    <name type="scientific">Necator americanus</name>
    <name type="common">Human hookworm</name>
    <dbReference type="NCBI Taxonomy" id="51031"/>
    <lineage>
        <taxon>Eukaryota</taxon>
        <taxon>Metazoa</taxon>
        <taxon>Ecdysozoa</taxon>
        <taxon>Nematoda</taxon>
        <taxon>Chromadorea</taxon>
        <taxon>Rhabditida</taxon>
        <taxon>Rhabditina</taxon>
        <taxon>Rhabditomorpha</taxon>
        <taxon>Strongyloidea</taxon>
        <taxon>Ancylostomatidae</taxon>
        <taxon>Bunostominae</taxon>
        <taxon>Necator</taxon>
    </lineage>
</organism>
<keyword evidence="1" id="KW-1133">Transmembrane helix</keyword>